<organism evidence="2 3">
    <name type="scientific">Kineobactrum salinum</name>
    <dbReference type="NCBI Taxonomy" id="2708301"/>
    <lineage>
        <taxon>Bacteria</taxon>
        <taxon>Pseudomonadati</taxon>
        <taxon>Pseudomonadota</taxon>
        <taxon>Gammaproteobacteria</taxon>
        <taxon>Cellvibrionales</taxon>
        <taxon>Halieaceae</taxon>
        <taxon>Kineobactrum</taxon>
    </lineage>
</organism>
<dbReference type="GO" id="GO:0016405">
    <property type="term" value="F:CoA-ligase activity"/>
    <property type="evidence" value="ECO:0007669"/>
    <property type="project" value="TreeGrafter"/>
</dbReference>
<dbReference type="InterPro" id="IPR000873">
    <property type="entry name" value="AMP-dep_synth/lig_dom"/>
</dbReference>
<dbReference type="RefSeq" id="WP_163494782.1">
    <property type="nucleotide sequence ID" value="NZ_CP048711.1"/>
</dbReference>
<dbReference type="Gene3D" id="2.30.38.10">
    <property type="entry name" value="Luciferase, Domain 3"/>
    <property type="match status" value="1"/>
</dbReference>
<feature type="domain" description="AMP-dependent synthetase/ligase" evidence="1">
    <location>
        <begin position="6"/>
        <end position="162"/>
    </location>
</feature>
<evidence type="ECO:0000313" key="3">
    <source>
        <dbReference type="Proteomes" id="UP000477680"/>
    </source>
</evidence>
<accession>A0A6C0U7Q8</accession>
<dbReference type="PANTHER" id="PTHR24096">
    <property type="entry name" value="LONG-CHAIN-FATTY-ACID--COA LIGASE"/>
    <property type="match status" value="1"/>
</dbReference>
<gene>
    <name evidence="2" type="ORF">G3T16_08965</name>
</gene>
<dbReference type="Gene3D" id="3.40.50.980">
    <property type="match status" value="1"/>
</dbReference>
<dbReference type="SUPFAM" id="SSF56801">
    <property type="entry name" value="Acetyl-CoA synthetase-like"/>
    <property type="match status" value="1"/>
</dbReference>
<dbReference type="Proteomes" id="UP000477680">
    <property type="component" value="Chromosome"/>
</dbReference>
<dbReference type="Pfam" id="PF00501">
    <property type="entry name" value="AMP-binding"/>
    <property type="match status" value="1"/>
</dbReference>
<evidence type="ECO:0000313" key="2">
    <source>
        <dbReference type="EMBL" id="QIB65514.1"/>
    </source>
</evidence>
<protein>
    <submittedName>
        <fullName evidence="2">Long-chain fatty acid--CoA ligase</fullName>
    </submittedName>
</protein>
<proteinExistence type="predicted"/>
<evidence type="ECO:0000259" key="1">
    <source>
        <dbReference type="Pfam" id="PF00501"/>
    </source>
</evidence>
<keyword evidence="2" id="KW-0436">Ligase</keyword>
<dbReference type="EMBL" id="CP048711">
    <property type="protein sequence ID" value="QIB65514.1"/>
    <property type="molecule type" value="Genomic_DNA"/>
</dbReference>
<keyword evidence="3" id="KW-1185">Reference proteome</keyword>
<dbReference type="AlphaFoldDB" id="A0A6C0U7Q8"/>
<dbReference type="KEGG" id="kim:G3T16_08965"/>
<sequence length="208" mass="22426">MFDPAAAMFMLALTLRAATQVISPNLQLDEAVDVILEKGVTNTLLLPIMIHRMAHNPGLAKLSRTTLRQLNCVSSPADGKLLQSLGERMPTVKLTKIFTVPEMAPLISIAACDPRTARPKGAIGWPSLTTELRIVAVNGEEVPRGKTGELAVRGAGLMLGYWNRPAETAKAIREGWLHTGDAAYMDEAGEFFVIGKLRPGQAGNSIQE</sequence>
<name>A0A6C0U7Q8_9GAMM</name>
<reference evidence="2 3" key="1">
    <citation type="submission" date="2020-02" db="EMBL/GenBank/DDBJ databases">
        <title>Genome sequencing for Kineobactrum sp. M2.</title>
        <authorList>
            <person name="Park S.-J."/>
        </authorList>
    </citation>
    <scope>NUCLEOTIDE SEQUENCE [LARGE SCALE GENOMIC DNA]</scope>
    <source>
        <strain evidence="2 3">M2</strain>
    </source>
</reference>